<evidence type="ECO:0000256" key="14">
    <source>
        <dbReference type="ARBA" id="ARBA00023146"/>
    </source>
</evidence>
<comment type="similarity">
    <text evidence="3 16">Belongs to the class-I aminoacyl-tRNA synthetase family. MetG type 1 subfamily.</text>
</comment>
<dbReference type="HAMAP" id="MF_00098">
    <property type="entry name" value="Met_tRNA_synth_type1"/>
    <property type="match status" value="1"/>
</dbReference>
<dbReference type="InterPro" id="IPR014758">
    <property type="entry name" value="Met-tRNA_synth"/>
</dbReference>
<dbReference type="RefSeq" id="WP_087854039.1">
    <property type="nucleotide sequence ID" value="NZ_FYAJ01000004.1"/>
</dbReference>
<feature type="binding site" evidence="16">
    <location>
        <position position="335"/>
    </location>
    <ligand>
        <name>ATP</name>
        <dbReference type="ChEBI" id="CHEBI:30616"/>
    </ligand>
</feature>
<comment type="subunit">
    <text evidence="4 16">Homodimer.</text>
</comment>
<dbReference type="InterPro" id="IPR002547">
    <property type="entry name" value="tRNA-bd_dom"/>
</dbReference>
<feature type="binding site" evidence="16">
    <location>
        <position position="159"/>
    </location>
    <ligand>
        <name>Zn(2+)</name>
        <dbReference type="ChEBI" id="CHEBI:29105"/>
    </ligand>
</feature>
<dbReference type="SUPFAM" id="SSF47323">
    <property type="entry name" value="Anticodon-binding domain of a subclass of class I aminoacyl-tRNA synthetases"/>
    <property type="match status" value="1"/>
</dbReference>
<dbReference type="GO" id="GO:0005829">
    <property type="term" value="C:cytosol"/>
    <property type="evidence" value="ECO:0007669"/>
    <property type="project" value="TreeGrafter"/>
</dbReference>
<dbReference type="InterPro" id="IPR041872">
    <property type="entry name" value="Anticodon_Met"/>
</dbReference>
<evidence type="ECO:0000256" key="10">
    <source>
        <dbReference type="ARBA" id="ARBA00022833"/>
    </source>
</evidence>
<dbReference type="InterPro" id="IPR014729">
    <property type="entry name" value="Rossmann-like_a/b/a_fold"/>
</dbReference>
<gene>
    <name evidence="16 18" type="primary">metG</name>
    <name evidence="18" type="ORF">PAND9192_02468</name>
</gene>
<name>A0A1Y6MJQ9_9GAMM</name>
<reference evidence="19" key="1">
    <citation type="submission" date="2017-06" db="EMBL/GenBank/DDBJ databases">
        <authorList>
            <person name="Rodrigo-Torres L."/>
            <person name="Arahal R.D."/>
            <person name="Lucena T."/>
        </authorList>
    </citation>
    <scope>NUCLEOTIDE SEQUENCE [LARGE SCALE GENOMIC DNA]</scope>
    <source>
        <strain evidence="19">CECT 9192</strain>
    </source>
</reference>
<proteinExistence type="inferred from homology"/>
<dbReference type="InterPro" id="IPR023458">
    <property type="entry name" value="Met-tRNA_ligase_1"/>
</dbReference>
<dbReference type="CDD" id="cd00814">
    <property type="entry name" value="MetRS_core"/>
    <property type="match status" value="1"/>
</dbReference>
<evidence type="ECO:0000256" key="13">
    <source>
        <dbReference type="ARBA" id="ARBA00022917"/>
    </source>
</evidence>
<dbReference type="EC" id="6.1.1.10" evidence="16"/>
<dbReference type="Gene3D" id="2.20.28.20">
    <property type="entry name" value="Methionyl-tRNA synthetase, Zn-domain"/>
    <property type="match status" value="1"/>
</dbReference>
<dbReference type="GO" id="GO:0000049">
    <property type="term" value="F:tRNA binding"/>
    <property type="evidence" value="ECO:0007669"/>
    <property type="project" value="UniProtKB-UniRule"/>
</dbReference>
<dbReference type="GO" id="GO:0005524">
    <property type="term" value="F:ATP binding"/>
    <property type="evidence" value="ECO:0007669"/>
    <property type="project" value="UniProtKB-UniRule"/>
</dbReference>
<feature type="binding site" evidence="16">
    <location>
        <position position="149"/>
    </location>
    <ligand>
        <name>Zn(2+)</name>
        <dbReference type="ChEBI" id="CHEBI:29105"/>
    </ligand>
</feature>
<keyword evidence="5 16" id="KW-0963">Cytoplasm</keyword>
<dbReference type="SUPFAM" id="SSF57770">
    <property type="entry name" value="Methionyl-tRNA synthetase (MetRS), Zn-domain"/>
    <property type="match status" value="1"/>
</dbReference>
<evidence type="ECO:0000256" key="4">
    <source>
        <dbReference type="ARBA" id="ARBA00011738"/>
    </source>
</evidence>
<feature type="binding site" evidence="16">
    <location>
        <position position="162"/>
    </location>
    <ligand>
        <name>Zn(2+)</name>
        <dbReference type="ChEBI" id="CHEBI:29105"/>
    </ligand>
</feature>
<keyword evidence="7 16" id="KW-0436">Ligase</keyword>
<dbReference type="InterPro" id="IPR033911">
    <property type="entry name" value="MetRS_core"/>
</dbReference>
<dbReference type="NCBIfam" id="TIGR00399">
    <property type="entry name" value="metG_C_term"/>
    <property type="match status" value="1"/>
</dbReference>
<evidence type="ECO:0000256" key="16">
    <source>
        <dbReference type="HAMAP-Rule" id="MF_00098"/>
    </source>
</evidence>
<evidence type="ECO:0000256" key="3">
    <source>
        <dbReference type="ARBA" id="ARBA00008258"/>
    </source>
</evidence>
<evidence type="ECO:0000313" key="18">
    <source>
        <dbReference type="EMBL" id="SMY36139.1"/>
    </source>
</evidence>
<dbReference type="InterPro" id="IPR012340">
    <property type="entry name" value="NA-bd_OB-fold"/>
</dbReference>
<comment type="subcellular location">
    <subcellularLocation>
        <location evidence="2 16">Cytoplasm</location>
    </subcellularLocation>
</comment>
<dbReference type="EMBL" id="FYAJ01000004">
    <property type="protein sequence ID" value="SMY36139.1"/>
    <property type="molecule type" value="Genomic_DNA"/>
</dbReference>
<dbReference type="InterPro" id="IPR015413">
    <property type="entry name" value="Methionyl/Leucyl_tRNA_Synth"/>
</dbReference>
<dbReference type="FunFam" id="1.10.730.10:FF:000005">
    <property type="entry name" value="Methionine--tRNA ligase"/>
    <property type="match status" value="1"/>
</dbReference>
<dbReference type="Pfam" id="PF19303">
    <property type="entry name" value="Anticodon_3"/>
    <property type="match status" value="1"/>
</dbReference>
<keyword evidence="19" id="KW-1185">Reference proteome</keyword>
<dbReference type="FunFam" id="2.20.28.20:FF:000001">
    <property type="entry name" value="Methionine--tRNA ligase"/>
    <property type="match status" value="1"/>
</dbReference>
<dbReference type="InterPro" id="IPR009080">
    <property type="entry name" value="tRNAsynth_Ia_anticodon-bd"/>
</dbReference>
<feature type="binding site" evidence="16">
    <location>
        <position position="146"/>
    </location>
    <ligand>
        <name>Zn(2+)</name>
        <dbReference type="ChEBI" id="CHEBI:29105"/>
    </ligand>
</feature>
<evidence type="ECO:0000313" key="19">
    <source>
        <dbReference type="Proteomes" id="UP000195719"/>
    </source>
</evidence>
<dbReference type="InterPro" id="IPR004495">
    <property type="entry name" value="Met-tRNA-synth_bsu_C"/>
</dbReference>
<dbReference type="Gene3D" id="3.40.50.620">
    <property type="entry name" value="HUPs"/>
    <property type="match status" value="1"/>
</dbReference>
<dbReference type="SUPFAM" id="SSF52374">
    <property type="entry name" value="Nucleotidylyl transferase"/>
    <property type="match status" value="1"/>
</dbReference>
<evidence type="ECO:0000256" key="5">
    <source>
        <dbReference type="ARBA" id="ARBA00022490"/>
    </source>
</evidence>
<dbReference type="SUPFAM" id="SSF50249">
    <property type="entry name" value="Nucleic acid-binding proteins"/>
    <property type="match status" value="1"/>
</dbReference>
<evidence type="ECO:0000256" key="7">
    <source>
        <dbReference type="ARBA" id="ARBA00022598"/>
    </source>
</evidence>
<evidence type="ECO:0000256" key="2">
    <source>
        <dbReference type="ARBA" id="ARBA00004496"/>
    </source>
</evidence>
<evidence type="ECO:0000256" key="12">
    <source>
        <dbReference type="ARBA" id="ARBA00022884"/>
    </source>
</evidence>
<dbReference type="PANTHER" id="PTHR45765:SF1">
    <property type="entry name" value="METHIONINE--TRNA LIGASE, CYTOPLASMIC"/>
    <property type="match status" value="1"/>
</dbReference>
<organism evidence="18 19">
    <name type="scientific">Photobacterium andalusiense</name>
    <dbReference type="NCBI Taxonomy" id="2204296"/>
    <lineage>
        <taxon>Bacteria</taxon>
        <taxon>Pseudomonadati</taxon>
        <taxon>Pseudomonadota</taxon>
        <taxon>Gammaproteobacteria</taxon>
        <taxon>Vibrionales</taxon>
        <taxon>Vibrionaceae</taxon>
        <taxon>Photobacterium</taxon>
    </lineage>
</organism>
<dbReference type="PROSITE" id="PS50886">
    <property type="entry name" value="TRBD"/>
    <property type="match status" value="1"/>
</dbReference>
<evidence type="ECO:0000256" key="1">
    <source>
        <dbReference type="ARBA" id="ARBA00003314"/>
    </source>
</evidence>
<dbReference type="GO" id="GO:0046872">
    <property type="term" value="F:metal ion binding"/>
    <property type="evidence" value="ECO:0007669"/>
    <property type="project" value="UniProtKB-KW"/>
</dbReference>
<dbReference type="Pfam" id="PF09334">
    <property type="entry name" value="tRNA-synt_1g"/>
    <property type="match status" value="1"/>
</dbReference>
<dbReference type="NCBIfam" id="TIGR00398">
    <property type="entry name" value="metG"/>
    <property type="match status" value="1"/>
</dbReference>
<dbReference type="FunFam" id="2.40.50.140:FF:000042">
    <property type="entry name" value="Methionine--tRNA ligase"/>
    <property type="match status" value="1"/>
</dbReference>
<dbReference type="InterPro" id="IPR029038">
    <property type="entry name" value="MetRS_Zn"/>
</dbReference>
<dbReference type="Gene3D" id="1.10.730.10">
    <property type="entry name" value="Isoleucyl-tRNA Synthetase, Domain 1"/>
    <property type="match status" value="1"/>
</dbReference>
<comment type="catalytic activity">
    <reaction evidence="15 16">
        <text>tRNA(Met) + L-methionine + ATP = L-methionyl-tRNA(Met) + AMP + diphosphate</text>
        <dbReference type="Rhea" id="RHEA:13481"/>
        <dbReference type="Rhea" id="RHEA-COMP:9667"/>
        <dbReference type="Rhea" id="RHEA-COMP:9698"/>
        <dbReference type="ChEBI" id="CHEBI:30616"/>
        <dbReference type="ChEBI" id="CHEBI:33019"/>
        <dbReference type="ChEBI" id="CHEBI:57844"/>
        <dbReference type="ChEBI" id="CHEBI:78442"/>
        <dbReference type="ChEBI" id="CHEBI:78530"/>
        <dbReference type="ChEBI" id="CHEBI:456215"/>
        <dbReference type="EC" id="6.1.1.10"/>
    </reaction>
</comment>
<evidence type="ECO:0000256" key="11">
    <source>
        <dbReference type="ARBA" id="ARBA00022840"/>
    </source>
</evidence>
<keyword evidence="9 16" id="KW-0547">Nucleotide-binding</keyword>
<dbReference type="InterPro" id="IPR001412">
    <property type="entry name" value="aa-tRNA-synth_I_CS"/>
</dbReference>
<keyword evidence="11 16" id="KW-0067">ATP-binding</keyword>
<evidence type="ECO:0000259" key="17">
    <source>
        <dbReference type="PROSITE" id="PS50886"/>
    </source>
</evidence>
<accession>A0A1Y6MJQ9</accession>
<keyword evidence="6 16" id="KW-0820">tRNA-binding</keyword>
<keyword evidence="13 16" id="KW-0648">Protein biosynthesis</keyword>
<dbReference type="PANTHER" id="PTHR45765">
    <property type="entry name" value="METHIONINE--TRNA LIGASE"/>
    <property type="match status" value="1"/>
</dbReference>
<dbReference type="PROSITE" id="PS00178">
    <property type="entry name" value="AA_TRNA_LIGASE_I"/>
    <property type="match status" value="1"/>
</dbReference>
<evidence type="ECO:0000256" key="15">
    <source>
        <dbReference type="ARBA" id="ARBA00047364"/>
    </source>
</evidence>
<dbReference type="AlphaFoldDB" id="A0A1Y6MJQ9"/>
<keyword evidence="14 16" id="KW-0030">Aminoacyl-tRNA synthetase</keyword>
<dbReference type="CDD" id="cd07957">
    <property type="entry name" value="Anticodon_Ia_Met"/>
    <property type="match status" value="1"/>
</dbReference>
<feature type="short sequence motif" description="'KMSKS' region" evidence="16">
    <location>
        <begin position="332"/>
        <end position="336"/>
    </location>
</feature>
<dbReference type="GO" id="GO:0004825">
    <property type="term" value="F:methionine-tRNA ligase activity"/>
    <property type="evidence" value="ECO:0007669"/>
    <property type="project" value="UniProtKB-UniRule"/>
</dbReference>
<keyword evidence="8 16" id="KW-0479">Metal-binding</keyword>
<evidence type="ECO:0000256" key="8">
    <source>
        <dbReference type="ARBA" id="ARBA00022723"/>
    </source>
</evidence>
<keyword evidence="10 16" id="KW-0862">Zinc</keyword>
<comment type="function">
    <text evidence="1 16">Is required not only for elongation of protein synthesis but also for the initiation of all mRNA translation through initiator tRNA(fMet) aminoacylation.</text>
</comment>
<dbReference type="CDD" id="cd02800">
    <property type="entry name" value="tRNA_bind_EcMetRS_like"/>
    <property type="match status" value="1"/>
</dbReference>
<evidence type="ECO:0000256" key="9">
    <source>
        <dbReference type="ARBA" id="ARBA00022741"/>
    </source>
</evidence>
<comment type="cofactor">
    <cofactor evidence="16">
        <name>Zn(2+)</name>
        <dbReference type="ChEBI" id="CHEBI:29105"/>
    </cofactor>
    <text evidence="16">Binds 1 zinc ion per subunit.</text>
</comment>
<feature type="domain" description="TRNA-binding" evidence="17">
    <location>
        <begin position="580"/>
        <end position="681"/>
    </location>
</feature>
<protein>
    <recommendedName>
        <fullName evidence="16">Methionine--tRNA ligase</fullName>
        <ecNumber evidence="16">6.1.1.10</ecNumber>
    </recommendedName>
    <alternativeName>
        <fullName evidence="16">Methionyl-tRNA synthetase</fullName>
        <shortName evidence="16">MetRS</shortName>
    </alternativeName>
</protein>
<sequence>MAANPRKILVTCALPYANGSIHLGHMLEHVQADIWVRYQRLRGNEVHFICADDAHGTPIMLKAQQMGVEPEQMIAEVSKEHQADFAGFDIDFSNYHSTHSPENRELASFVYTQLKDKGFITSRTISQLFDPEKEMFLPDRFVKGTCPKCKAEDQYGDNCDNCGETYSPTDLINPKSAVSGATPVMKDSEHFFFDLPQFEDMLKAWTKSGALQDETANKMQEWFESGLQQWDISRDAPYFGFEIPGEPGKYFYVWLDAPIGYMGSFKNLCDKRDDLDFDEFWNKDSSTELYHFIGKDIVYFHSLFWPAMLDGAGFRKPNNVFVHGYVTVNGAKMSKSKGTFIKAGTYLNHLDPECLRYYYAAKLNNRIDDLDLNLEDFTQRVNSDVVNKIVNLASRNAGFIAKRFNGMLSEKFAEPELYAEFVAAAARIGDLYENREYSRAIREITALADKANQYVDEKAPWVVAKQEGKDQELQEICTVGINLFRVLMAYLKPVMPKLAERTEGFLNETLTWEGIETPLTNHEVTKFKALFNRIDPAHVAAMVEASKEEAAADKAALEAAQPAVSPLAAEPIEAEIEFDDFAKIDMRIAKIVACEAVPKADKLLKFQLDIGGEMRQVFSGIKSAYTPEELVGKLTVMVANLKPRKMKFGMSEGMILAAGPGGKDLWILEPHEGAQPGMRVM</sequence>
<dbReference type="NCBIfam" id="NF001100">
    <property type="entry name" value="PRK00133.1"/>
    <property type="match status" value="1"/>
</dbReference>
<dbReference type="PRINTS" id="PR01041">
    <property type="entry name" value="TRNASYNTHMET"/>
</dbReference>
<evidence type="ECO:0000256" key="6">
    <source>
        <dbReference type="ARBA" id="ARBA00022555"/>
    </source>
</evidence>
<keyword evidence="12 16" id="KW-0694">RNA-binding</keyword>
<dbReference type="Pfam" id="PF01588">
    <property type="entry name" value="tRNA_bind"/>
    <property type="match status" value="1"/>
</dbReference>
<dbReference type="Gene3D" id="2.40.50.140">
    <property type="entry name" value="Nucleic acid-binding proteins"/>
    <property type="match status" value="1"/>
</dbReference>
<feature type="short sequence motif" description="'HIGH' region" evidence="16">
    <location>
        <begin position="15"/>
        <end position="25"/>
    </location>
</feature>
<dbReference type="Proteomes" id="UP000195719">
    <property type="component" value="Unassembled WGS sequence"/>
</dbReference>
<dbReference type="GO" id="GO:0006431">
    <property type="term" value="P:methionyl-tRNA aminoacylation"/>
    <property type="evidence" value="ECO:0007669"/>
    <property type="project" value="UniProtKB-UniRule"/>
</dbReference>